<keyword evidence="5" id="KW-0999">Mitochondrion inner membrane</keyword>
<dbReference type="GO" id="GO:0005743">
    <property type="term" value="C:mitochondrial inner membrane"/>
    <property type="evidence" value="ECO:0007669"/>
    <property type="project" value="UniProtKB-SubCell"/>
</dbReference>
<dbReference type="STRING" id="1287681.M7SW50"/>
<dbReference type="HOGENOM" id="CLU_084284_0_0_1"/>
<dbReference type="PANTHER" id="PTHR12653:SF0">
    <property type="entry name" value="NADH DEHYDROGENASE [UBIQUINONE] 1 ALPHA SUBCOMPLEX SUBUNIT 5"/>
    <property type="match status" value="1"/>
</dbReference>
<evidence type="ECO:0000256" key="5">
    <source>
        <dbReference type="ARBA" id="ARBA00022792"/>
    </source>
</evidence>
<protein>
    <submittedName>
        <fullName evidence="10">Putative nadh-ubiquinone oxidoreductase kDa subunit protein</fullName>
    </submittedName>
</protein>
<dbReference type="KEGG" id="ela:UCREL1_11265"/>
<evidence type="ECO:0000313" key="10">
    <source>
        <dbReference type="EMBL" id="EMR61806.1"/>
    </source>
</evidence>
<dbReference type="eggNOG" id="ENOG502S4WS">
    <property type="taxonomic scope" value="Eukaryota"/>
</dbReference>
<dbReference type="Proteomes" id="UP000012174">
    <property type="component" value="Unassembled WGS sequence"/>
</dbReference>
<evidence type="ECO:0000256" key="7">
    <source>
        <dbReference type="ARBA" id="ARBA00023128"/>
    </source>
</evidence>
<evidence type="ECO:0000256" key="9">
    <source>
        <dbReference type="SAM" id="MobiDB-lite"/>
    </source>
</evidence>
<evidence type="ECO:0000313" key="11">
    <source>
        <dbReference type="Proteomes" id="UP000012174"/>
    </source>
</evidence>
<keyword evidence="4" id="KW-0679">Respiratory chain</keyword>
<comment type="subcellular location">
    <subcellularLocation>
        <location evidence="1">Mitochondrion inner membrane</location>
        <topology evidence="1">Peripheral membrane protein</topology>
        <orientation evidence="1">Matrix side</orientation>
    </subcellularLocation>
</comment>
<name>M7SW50_EUTLA</name>
<gene>
    <name evidence="10" type="ORF">UCREL1_11265</name>
</gene>
<evidence type="ECO:0000256" key="6">
    <source>
        <dbReference type="ARBA" id="ARBA00022982"/>
    </source>
</evidence>
<keyword evidence="11" id="KW-1185">Reference proteome</keyword>
<dbReference type="EMBL" id="KB707542">
    <property type="protein sequence ID" value="EMR61806.1"/>
    <property type="molecule type" value="Genomic_DNA"/>
</dbReference>
<accession>M7SW50</accession>
<dbReference type="AlphaFoldDB" id="M7SW50"/>
<proteinExistence type="inferred from homology"/>
<keyword evidence="10" id="KW-0830">Ubiquinone</keyword>
<keyword evidence="8" id="KW-0472">Membrane</keyword>
<dbReference type="GO" id="GO:0022904">
    <property type="term" value="P:respiratory electron transport chain"/>
    <property type="evidence" value="ECO:0007669"/>
    <property type="project" value="InterPro"/>
</dbReference>
<organism evidence="10 11">
    <name type="scientific">Eutypa lata (strain UCR-EL1)</name>
    <name type="common">Grapevine dieback disease fungus</name>
    <name type="synonym">Eutypa armeniacae</name>
    <dbReference type="NCBI Taxonomy" id="1287681"/>
    <lineage>
        <taxon>Eukaryota</taxon>
        <taxon>Fungi</taxon>
        <taxon>Dikarya</taxon>
        <taxon>Ascomycota</taxon>
        <taxon>Pezizomycotina</taxon>
        <taxon>Sordariomycetes</taxon>
        <taxon>Xylariomycetidae</taxon>
        <taxon>Xylariales</taxon>
        <taxon>Diatrypaceae</taxon>
        <taxon>Eutypa</taxon>
    </lineage>
</organism>
<dbReference type="OrthoDB" id="286811at2759"/>
<dbReference type="InterPro" id="IPR006806">
    <property type="entry name" value="NDUFA5"/>
</dbReference>
<evidence type="ECO:0000256" key="3">
    <source>
        <dbReference type="ARBA" id="ARBA00022448"/>
    </source>
</evidence>
<comment type="similarity">
    <text evidence="2">Belongs to the complex I NDUFA5 subunit family.</text>
</comment>
<keyword evidence="6" id="KW-0249">Electron transport</keyword>
<keyword evidence="3" id="KW-0813">Transport</keyword>
<reference evidence="11" key="1">
    <citation type="journal article" date="2013" name="Genome Announc.">
        <title>Draft genome sequence of the grapevine dieback fungus Eutypa lata UCR-EL1.</title>
        <authorList>
            <person name="Blanco-Ulate B."/>
            <person name="Rolshausen P.E."/>
            <person name="Cantu D."/>
        </authorList>
    </citation>
    <scope>NUCLEOTIDE SEQUENCE [LARGE SCALE GENOMIC DNA]</scope>
    <source>
        <strain evidence="11">UCR-EL1</strain>
    </source>
</reference>
<evidence type="ECO:0000256" key="2">
    <source>
        <dbReference type="ARBA" id="ARBA00010261"/>
    </source>
</evidence>
<keyword evidence="7" id="KW-0496">Mitochondrion</keyword>
<evidence type="ECO:0000256" key="1">
    <source>
        <dbReference type="ARBA" id="ARBA00004443"/>
    </source>
</evidence>
<feature type="region of interest" description="Disordered" evidence="9">
    <location>
        <begin position="137"/>
        <end position="169"/>
    </location>
</feature>
<sequence>MRRTLRLLANVKPTTTTTTTTARYLEAGNPTGLTGVFTHGSPRSSLLFLYSRTLEQLQRFPESSVYRQSVEALTKHRLAIVEAAEPPGFAAWQERAQKILDANPDEFTIASKEAVGQRRLDGASAVLVASGQSVFVRRSDPQPADSRFDEWDGEPDEGAGAEGLRGQDERDGHYAETFERQALEASKKVDWEPEPQLTADQIEEIENKVGAGLIEEVILMAKSELKLIDILYKAKVWEPLEEKPAEGQWTYFERNSS</sequence>
<dbReference type="Pfam" id="PF04716">
    <property type="entry name" value="ETC_C1_NDUFA5"/>
    <property type="match status" value="1"/>
</dbReference>
<evidence type="ECO:0000256" key="8">
    <source>
        <dbReference type="ARBA" id="ARBA00023136"/>
    </source>
</evidence>
<dbReference type="OMA" id="WTYFERG"/>
<dbReference type="PANTHER" id="PTHR12653">
    <property type="entry name" value="NADH-UBIQUINONE OXIDOREDUCTASE 13 KD-B SUBUNIT"/>
    <property type="match status" value="1"/>
</dbReference>
<evidence type="ECO:0000256" key="4">
    <source>
        <dbReference type="ARBA" id="ARBA00022660"/>
    </source>
</evidence>